<sequence>MSEEQHLAAIIDGHITTQLIASAVRFGVPDLLKEGPVSTQRLSHETGIAPRELTRFLRALQGLGVVEKAAPDGYRAGPLARHLQRDAGGLYGQALMAGGDYYEAWAHLDYSLRTGESAFEHHHGSSLWGRFAESAEVAAAFTRTMRTNTERALDEIFGLYAFPARGLVADLGAGDGALVAGLVSRFPELRAIVFEQPSVIEHTHRSLEKRQLGDRCEYVPGSLLDEVPRGADLYILKSVIHNWDDEAALRILENCRTAMDGRGTLLLIERAMGEDNPREAAIRDMVMLVLFGSMDRTAREYEELLERAGFMVARTAISSSGLSLLEARPAT</sequence>
<feature type="domain" description="O-methyltransferase dimerisation" evidence="6">
    <location>
        <begin position="10"/>
        <end position="83"/>
    </location>
</feature>
<evidence type="ECO:0000259" key="6">
    <source>
        <dbReference type="Pfam" id="PF08100"/>
    </source>
</evidence>
<dbReference type="SUPFAM" id="SSF46785">
    <property type="entry name" value="Winged helix' DNA-binding domain"/>
    <property type="match status" value="1"/>
</dbReference>
<feature type="active site" description="Proton acceptor" evidence="4">
    <location>
        <position position="241"/>
    </location>
</feature>
<dbReference type="InterPro" id="IPR012967">
    <property type="entry name" value="COMT_dimerisation"/>
</dbReference>
<dbReference type="PATRIC" id="fig|66876.3.peg.2813"/>
<evidence type="ECO:0000313" key="7">
    <source>
        <dbReference type="EMBL" id="KPC64372.1"/>
    </source>
</evidence>
<reference evidence="8" key="1">
    <citation type="submission" date="2015-07" db="EMBL/GenBank/DDBJ databases">
        <authorList>
            <person name="Ju K.-S."/>
            <person name="Doroghazi J.R."/>
            <person name="Metcalf W.W."/>
        </authorList>
    </citation>
    <scope>NUCLEOTIDE SEQUENCE [LARGE SCALE GENOMIC DNA]</scope>
    <source>
        <strain evidence="8">NRRL ISP-5002</strain>
    </source>
</reference>
<dbReference type="Pfam" id="PF08100">
    <property type="entry name" value="Dimerisation"/>
    <property type="match status" value="1"/>
</dbReference>
<name>A0A0N0H1C3_9ACTN</name>
<evidence type="ECO:0000313" key="8">
    <source>
        <dbReference type="Proteomes" id="UP000037982"/>
    </source>
</evidence>
<dbReference type="SUPFAM" id="SSF53335">
    <property type="entry name" value="S-adenosyl-L-methionine-dependent methyltransferases"/>
    <property type="match status" value="1"/>
</dbReference>
<dbReference type="GO" id="GO:0032259">
    <property type="term" value="P:methylation"/>
    <property type="evidence" value="ECO:0007669"/>
    <property type="project" value="UniProtKB-KW"/>
</dbReference>
<evidence type="ECO:0000259" key="5">
    <source>
        <dbReference type="Pfam" id="PF00891"/>
    </source>
</evidence>
<evidence type="ECO:0000256" key="3">
    <source>
        <dbReference type="ARBA" id="ARBA00022691"/>
    </source>
</evidence>
<dbReference type="GO" id="GO:0008171">
    <property type="term" value="F:O-methyltransferase activity"/>
    <property type="evidence" value="ECO:0007669"/>
    <property type="project" value="InterPro"/>
</dbReference>
<keyword evidence="8" id="KW-1185">Reference proteome</keyword>
<dbReference type="Gene3D" id="1.10.10.10">
    <property type="entry name" value="Winged helix-like DNA-binding domain superfamily/Winged helix DNA-binding domain"/>
    <property type="match status" value="1"/>
</dbReference>
<keyword evidence="3" id="KW-0949">S-adenosyl-L-methionine</keyword>
<dbReference type="InterPro" id="IPR029063">
    <property type="entry name" value="SAM-dependent_MTases_sf"/>
</dbReference>
<feature type="domain" description="O-methyltransferase C-terminal" evidence="5">
    <location>
        <begin position="105"/>
        <end position="310"/>
    </location>
</feature>
<dbReference type="PROSITE" id="PS51683">
    <property type="entry name" value="SAM_OMT_II"/>
    <property type="match status" value="1"/>
</dbReference>
<dbReference type="RefSeq" id="WP_053923777.1">
    <property type="nucleotide sequence ID" value="NZ_LGKG01000101.1"/>
</dbReference>
<dbReference type="EMBL" id="LGKG01000101">
    <property type="protein sequence ID" value="KPC64372.1"/>
    <property type="molecule type" value="Genomic_DNA"/>
</dbReference>
<dbReference type="Gene3D" id="3.40.50.150">
    <property type="entry name" value="Vaccinia Virus protein VP39"/>
    <property type="match status" value="1"/>
</dbReference>
<dbReference type="InterPro" id="IPR001077">
    <property type="entry name" value="COMT_C"/>
</dbReference>
<comment type="caution">
    <text evidence="7">The sequence shown here is derived from an EMBL/GenBank/DDBJ whole genome shotgun (WGS) entry which is preliminary data.</text>
</comment>
<dbReference type="PANTHER" id="PTHR43712">
    <property type="entry name" value="PUTATIVE (AFU_ORTHOLOGUE AFUA_4G14580)-RELATED"/>
    <property type="match status" value="1"/>
</dbReference>
<dbReference type="Proteomes" id="UP000037982">
    <property type="component" value="Unassembled WGS sequence"/>
</dbReference>
<keyword evidence="1" id="KW-0489">Methyltransferase</keyword>
<dbReference type="InterPro" id="IPR036388">
    <property type="entry name" value="WH-like_DNA-bd_sf"/>
</dbReference>
<evidence type="ECO:0008006" key="9">
    <source>
        <dbReference type="Google" id="ProtNLM"/>
    </source>
</evidence>
<dbReference type="Pfam" id="PF00891">
    <property type="entry name" value="Methyltransf_2"/>
    <property type="match status" value="1"/>
</dbReference>
<dbReference type="Gene3D" id="1.10.287.1350">
    <property type="match status" value="1"/>
</dbReference>
<dbReference type="AlphaFoldDB" id="A0A0N0H1C3"/>
<dbReference type="InterPro" id="IPR016461">
    <property type="entry name" value="COMT-like"/>
</dbReference>
<evidence type="ECO:0000256" key="4">
    <source>
        <dbReference type="PIRSR" id="PIRSR005739-1"/>
    </source>
</evidence>
<keyword evidence="2" id="KW-0808">Transferase</keyword>
<evidence type="ECO:0000256" key="1">
    <source>
        <dbReference type="ARBA" id="ARBA00022603"/>
    </source>
</evidence>
<dbReference type="CDD" id="cd02440">
    <property type="entry name" value="AdoMet_MTases"/>
    <property type="match status" value="1"/>
</dbReference>
<proteinExistence type="predicted"/>
<dbReference type="GO" id="GO:0046983">
    <property type="term" value="F:protein dimerization activity"/>
    <property type="evidence" value="ECO:0007669"/>
    <property type="project" value="InterPro"/>
</dbReference>
<organism evidence="7 8">
    <name type="scientific">Streptomyces chattanoogensis</name>
    <dbReference type="NCBI Taxonomy" id="66876"/>
    <lineage>
        <taxon>Bacteria</taxon>
        <taxon>Bacillati</taxon>
        <taxon>Actinomycetota</taxon>
        <taxon>Actinomycetes</taxon>
        <taxon>Kitasatosporales</taxon>
        <taxon>Streptomycetaceae</taxon>
        <taxon>Streptomyces</taxon>
    </lineage>
</organism>
<gene>
    <name evidence="7" type="ORF">ADL29_12770</name>
</gene>
<accession>A0A0N0H1C3</accession>
<evidence type="ECO:0000256" key="2">
    <source>
        <dbReference type="ARBA" id="ARBA00022679"/>
    </source>
</evidence>
<protein>
    <recommendedName>
        <fullName evidence="9">Methyltransferase</fullName>
    </recommendedName>
</protein>
<dbReference type="InterPro" id="IPR036390">
    <property type="entry name" value="WH_DNA-bd_sf"/>
</dbReference>
<dbReference type="PANTHER" id="PTHR43712:SF2">
    <property type="entry name" value="O-METHYLTRANSFERASE CICE"/>
    <property type="match status" value="1"/>
</dbReference>
<dbReference type="PIRSF" id="PIRSF005739">
    <property type="entry name" value="O-mtase"/>
    <property type="match status" value="1"/>
</dbReference>